<name>D7FSL5_ECTSI</name>
<evidence type="ECO:0000313" key="2">
    <source>
        <dbReference type="Proteomes" id="UP000002630"/>
    </source>
</evidence>
<dbReference type="OrthoDB" id="10307428at2759"/>
<accession>D7FSL5</accession>
<dbReference type="Proteomes" id="UP000002630">
    <property type="component" value="Linkage Group LG29"/>
</dbReference>
<gene>
    <name evidence="1" type="ORF">Esi_0236_0016</name>
</gene>
<dbReference type="EMBL" id="FN648416">
    <property type="protein sequence ID" value="CBJ31156.1"/>
    <property type="molecule type" value="Genomic_DNA"/>
</dbReference>
<proteinExistence type="predicted"/>
<evidence type="ECO:0000313" key="1">
    <source>
        <dbReference type="EMBL" id="CBJ31156.1"/>
    </source>
</evidence>
<protein>
    <submittedName>
        <fullName evidence="1">Uncharacterized protein</fullName>
    </submittedName>
</protein>
<dbReference type="AlphaFoldDB" id="D7FSL5"/>
<sequence length="162" mass="18670">MLSKPKYSIQRALARRRADKNNGFKFTRDRARKLLRWTILSEFWPFHTACLVAVAKKSKETGTLANLYETKGAKFLSDMLTDKRSSDGDQASMTDANTSFRAEARRLMGFEESDEAFVRVLGFAPDLLVEDFDEDKLMLLRHSFNLNPAMVARVVAWDRARW</sequence>
<dbReference type="InParanoid" id="D7FSL5"/>
<reference evidence="1 2" key="1">
    <citation type="journal article" date="2010" name="Nature">
        <title>The Ectocarpus genome and the independent evolution of multicellularity in brown algae.</title>
        <authorList>
            <person name="Cock J.M."/>
            <person name="Sterck L."/>
            <person name="Rouze P."/>
            <person name="Scornet D."/>
            <person name="Allen A.E."/>
            <person name="Amoutzias G."/>
            <person name="Anthouard V."/>
            <person name="Artiguenave F."/>
            <person name="Aury J.M."/>
            <person name="Badger J.H."/>
            <person name="Beszteri B."/>
            <person name="Billiau K."/>
            <person name="Bonnet E."/>
            <person name="Bothwell J.H."/>
            <person name="Bowler C."/>
            <person name="Boyen C."/>
            <person name="Brownlee C."/>
            <person name="Carrano C.J."/>
            <person name="Charrier B."/>
            <person name="Cho G.Y."/>
            <person name="Coelho S.M."/>
            <person name="Collen J."/>
            <person name="Corre E."/>
            <person name="Da Silva C."/>
            <person name="Delage L."/>
            <person name="Delaroque N."/>
            <person name="Dittami S.M."/>
            <person name="Doulbeau S."/>
            <person name="Elias M."/>
            <person name="Farnham G."/>
            <person name="Gachon C.M."/>
            <person name="Gschloessl B."/>
            <person name="Heesch S."/>
            <person name="Jabbari K."/>
            <person name="Jubin C."/>
            <person name="Kawai H."/>
            <person name="Kimura K."/>
            <person name="Kloareg B."/>
            <person name="Kupper F.C."/>
            <person name="Lang D."/>
            <person name="Le Bail A."/>
            <person name="Leblanc C."/>
            <person name="Lerouge P."/>
            <person name="Lohr M."/>
            <person name="Lopez P.J."/>
            <person name="Martens C."/>
            <person name="Maumus F."/>
            <person name="Michel G."/>
            <person name="Miranda-Saavedra D."/>
            <person name="Morales J."/>
            <person name="Moreau H."/>
            <person name="Motomura T."/>
            <person name="Nagasato C."/>
            <person name="Napoli C.A."/>
            <person name="Nelson D.R."/>
            <person name="Nyvall-Collen P."/>
            <person name="Peters A.F."/>
            <person name="Pommier C."/>
            <person name="Potin P."/>
            <person name="Poulain J."/>
            <person name="Quesneville H."/>
            <person name="Read B."/>
            <person name="Rensing S.A."/>
            <person name="Ritter A."/>
            <person name="Rousvoal S."/>
            <person name="Samanta M."/>
            <person name="Samson G."/>
            <person name="Schroeder D.C."/>
            <person name="Segurens B."/>
            <person name="Strittmatter M."/>
            <person name="Tonon T."/>
            <person name="Tregear J.W."/>
            <person name="Valentin K."/>
            <person name="von Dassow P."/>
            <person name="Yamagishi T."/>
            <person name="Van de Peer Y."/>
            <person name="Wincker P."/>
        </authorList>
    </citation>
    <scope>NUCLEOTIDE SEQUENCE [LARGE SCALE GENOMIC DNA]</scope>
    <source>
        <strain evidence="2">Ec32 / CCAP1310/4</strain>
    </source>
</reference>
<keyword evidence="2" id="KW-1185">Reference proteome</keyword>
<dbReference type="EMBL" id="FN649754">
    <property type="protein sequence ID" value="CBJ31156.1"/>
    <property type="molecule type" value="Genomic_DNA"/>
</dbReference>
<organism evidence="1 2">
    <name type="scientific">Ectocarpus siliculosus</name>
    <name type="common">Brown alga</name>
    <name type="synonym">Conferva siliculosa</name>
    <dbReference type="NCBI Taxonomy" id="2880"/>
    <lineage>
        <taxon>Eukaryota</taxon>
        <taxon>Sar</taxon>
        <taxon>Stramenopiles</taxon>
        <taxon>Ochrophyta</taxon>
        <taxon>PX clade</taxon>
        <taxon>Phaeophyceae</taxon>
        <taxon>Ectocarpales</taxon>
        <taxon>Ectocarpaceae</taxon>
        <taxon>Ectocarpus</taxon>
    </lineage>
</organism>